<proteinExistence type="predicted"/>
<sequence>MQAASAVGLESVASEILAAVAAAGSATDEQLSNLHFLYDSHFAKALQIVDQGGVWCFVGASSGRRVYQAFFFDVVSKAEAAACKHQLAARLADALNKTRVQTVSDIALGHLLAE</sequence>
<reference evidence="1" key="2">
    <citation type="submission" date="2020-11" db="EMBL/GenBank/DDBJ databases">
        <authorList>
            <person name="Cecchin M."/>
            <person name="Marcolungo L."/>
            <person name="Rossato M."/>
            <person name="Girolomoni L."/>
            <person name="Cosentino E."/>
            <person name="Cuine S."/>
            <person name="Li-Beisson Y."/>
            <person name="Delledonne M."/>
            <person name="Ballottari M."/>
        </authorList>
    </citation>
    <scope>NUCLEOTIDE SEQUENCE</scope>
    <source>
        <strain evidence="1">211/11P</strain>
        <tissue evidence="1">Whole cell</tissue>
    </source>
</reference>
<dbReference type="GO" id="GO:0000724">
    <property type="term" value="P:double-strand break repair via homologous recombination"/>
    <property type="evidence" value="ECO:0007669"/>
    <property type="project" value="TreeGrafter"/>
</dbReference>
<evidence type="ECO:0000313" key="2">
    <source>
        <dbReference type="Proteomes" id="UP001055712"/>
    </source>
</evidence>
<accession>A0A9D4TQ15</accession>
<dbReference type="Proteomes" id="UP001055712">
    <property type="component" value="Unassembled WGS sequence"/>
</dbReference>
<keyword evidence="2" id="KW-1185">Reference proteome</keyword>
<organism evidence="1 2">
    <name type="scientific">Chlorella vulgaris</name>
    <name type="common">Green alga</name>
    <dbReference type="NCBI Taxonomy" id="3077"/>
    <lineage>
        <taxon>Eukaryota</taxon>
        <taxon>Viridiplantae</taxon>
        <taxon>Chlorophyta</taxon>
        <taxon>core chlorophytes</taxon>
        <taxon>Trebouxiophyceae</taxon>
        <taxon>Chlorellales</taxon>
        <taxon>Chlorellaceae</taxon>
        <taxon>Chlorella clade</taxon>
        <taxon>Chlorella</taxon>
    </lineage>
</organism>
<name>A0A9D4TQ15_CHLVU</name>
<dbReference type="PANTHER" id="PTHR28498:SF1">
    <property type="entry name" value="ZINC FINGER SWIM DOMAIN-CONTAINING PROTEIN 7"/>
    <property type="match status" value="1"/>
</dbReference>
<dbReference type="EMBL" id="SIDB01000006">
    <property type="protein sequence ID" value="KAI3431607.1"/>
    <property type="molecule type" value="Genomic_DNA"/>
</dbReference>
<dbReference type="GO" id="GO:0097196">
    <property type="term" value="C:Shu complex"/>
    <property type="evidence" value="ECO:0007669"/>
    <property type="project" value="TreeGrafter"/>
</dbReference>
<evidence type="ECO:0000313" key="1">
    <source>
        <dbReference type="EMBL" id="KAI3431607.1"/>
    </source>
</evidence>
<dbReference type="PANTHER" id="PTHR28498">
    <property type="entry name" value="ZINC FINGER SWIM DOMAIN-CONTAINING PROTEIN 7"/>
    <property type="match status" value="1"/>
</dbReference>
<reference evidence="1" key="1">
    <citation type="journal article" date="2019" name="Plant J.">
        <title>Chlorella vulgaris genome assembly and annotation reveals the molecular basis for metabolic acclimation to high light conditions.</title>
        <authorList>
            <person name="Cecchin M."/>
            <person name="Marcolungo L."/>
            <person name="Rossato M."/>
            <person name="Girolomoni L."/>
            <person name="Cosentino E."/>
            <person name="Cuine S."/>
            <person name="Li-Beisson Y."/>
            <person name="Delledonne M."/>
            <person name="Ballottari M."/>
        </authorList>
    </citation>
    <scope>NUCLEOTIDE SEQUENCE</scope>
    <source>
        <strain evidence="1">211/11P</strain>
    </source>
</reference>
<gene>
    <name evidence="1" type="ORF">D9Q98_004657</name>
</gene>
<dbReference type="AlphaFoldDB" id="A0A9D4TQ15"/>
<protein>
    <submittedName>
        <fullName evidence="1">Uncharacterized protein</fullName>
    </submittedName>
</protein>
<comment type="caution">
    <text evidence="1">The sequence shown here is derived from an EMBL/GenBank/DDBJ whole genome shotgun (WGS) entry which is preliminary data.</text>
</comment>
<dbReference type="OrthoDB" id="337581at2759"/>